<evidence type="ECO:0008006" key="4">
    <source>
        <dbReference type="Google" id="ProtNLM"/>
    </source>
</evidence>
<reference evidence="2 3" key="1">
    <citation type="submission" date="2015-11" db="EMBL/GenBank/DDBJ databases">
        <title>Long Read and Single Molecule DNA Sequencing Simplifies Genome Assembly and TAL Effector Gene Analysis of Xanthomonas translucens.</title>
        <authorList>
            <person name="Peng Z."/>
            <person name="Hu Y."/>
            <person name="Xie J."/>
            <person name="Potnis N."/>
            <person name="Akhunova A."/>
            <person name="Jones J."/>
            <person name="Liu Z."/>
            <person name="White F."/>
            <person name="Liu S."/>
        </authorList>
    </citation>
    <scope>NUCLEOTIDE SEQUENCE [LARGE SCALE GENOMIC DNA]</scope>
    <source>
        <strain evidence="2 3">B1</strain>
    </source>
</reference>
<feature type="signal peptide" evidence="1">
    <location>
        <begin position="1"/>
        <end position="22"/>
    </location>
</feature>
<evidence type="ECO:0000313" key="2">
    <source>
        <dbReference type="EMBL" id="KWV10412.1"/>
    </source>
</evidence>
<evidence type="ECO:0000256" key="1">
    <source>
        <dbReference type="SAM" id="SignalP"/>
    </source>
</evidence>
<evidence type="ECO:0000313" key="3">
    <source>
        <dbReference type="Proteomes" id="UP000055854"/>
    </source>
</evidence>
<dbReference type="AlphaFoldDB" id="A0A125PUL0"/>
<feature type="chain" id="PRO_5007178712" description="Lipoprotein" evidence="1">
    <location>
        <begin position="23"/>
        <end position="265"/>
    </location>
</feature>
<gene>
    <name evidence="2" type="ORF">ATB53_07495</name>
</gene>
<comment type="caution">
    <text evidence="2">The sequence shown here is derived from an EMBL/GenBank/DDBJ whole genome shotgun (WGS) entry which is preliminary data.</text>
</comment>
<dbReference type="Proteomes" id="UP000055854">
    <property type="component" value="Unassembled WGS sequence"/>
</dbReference>
<dbReference type="PROSITE" id="PS51257">
    <property type="entry name" value="PROKAR_LIPOPROTEIN"/>
    <property type="match status" value="1"/>
</dbReference>
<sequence length="265" mass="28377">MMLSTNRLRPLALVCMASLAFTAGCQSHDAAEGNSGEESSSSESGVKLLPALHVILTWESRMGGENWERKNYQAKLDACRSSGMPMRALSAEEEAKLGTGEVEIMIDAHRQFAHQVSWTLGVDGDSAQATCMIKLEQHTDKSSVEDTSGMYTALDSDARTQERQNVQSIGWKLAGESQIKGQPCTRWQNGKQEVCMWSGGIKWGFSDSPADVAGCTVDGAGNYLQSIPLDAKPLQGGNGCLLQVKSFSLGSGLIPSNVAGGKEEN</sequence>
<organism evidence="2 3">
    <name type="scientific">Xanthomonas campestris pv. translucens</name>
    <dbReference type="NCBI Taxonomy" id="343"/>
    <lineage>
        <taxon>Bacteria</taxon>
        <taxon>Pseudomonadati</taxon>
        <taxon>Pseudomonadota</taxon>
        <taxon>Gammaproteobacteria</taxon>
        <taxon>Lysobacterales</taxon>
        <taxon>Lysobacteraceae</taxon>
        <taxon>Xanthomonas</taxon>
        <taxon>Xanthomonas translucens group</taxon>
    </lineage>
</organism>
<keyword evidence="1" id="KW-0732">Signal</keyword>
<protein>
    <recommendedName>
        <fullName evidence="4">Lipoprotein</fullName>
    </recommendedName>
</protein>
<name>A0A125PUL0_XANCT</name>
<accession>A0A125PUL0</accession>
<proteinExistence type="predicted"/>
<dbReference type="EMBL" id="LNTA01000415">
    <property type="protein sequence ID" value="KWV10412.1"/>
    <property type="molecule type" value="Genomic_DNA"/>
</dbReference>